<comment type="caution">
    <text evidence="15">The sequence shown here is derived from an EMBL/GenBank/DDBJ whole genome shotgun (WGS) entry which is preliminary data.</text>
</comment>
<dbReference type="SUPFAM" id="SSF52540">
    <property type="entry name" value="P-loop containing nucleoside triphosphate hydrolases"/>
    <property type="match status" value="1"/>
</dbReference>
<gene>
    <name evidence="15" type="ORF">CY0110_15320</name>
</gene>
<dbReference type="InterPro" id="IPR007693">
    <property type="entry name" value="DNA_helicase_DnaB-like_N"/>
</dbReference>
<evidence type="ECO:0000256" key="3">
    <source>
        <dbReference type="ARBA" id="ARBA00022515"/>
    </source>
</evidence>
<keyword evidence="9 13" id="KW-0238">DNA-binding</keyword>
<evidence type="ECO:0000256" key="1">
    <source>
        <dbReference type="ARBA" id="ARBA00008428"/>
    </source>
</evidence>
<keyword evidence="7 13" id="KW-0347">Helicase</keyword>
<sequence>MDNHLLPQNIEAEESILGGILLDPNSISRVADILPPEAFYVMAHQQIYQAALDLYHKDQPCDFMTVKTWLKDHKLFTKVGGENKLTQLLDRTVSAVNIDRYATLVVDKYQRRLLINAAREIEELGYDTVTELPSILEQSEEKLFKVTVDEKDPFQPQPIHDCLRDVFNELEEGKSPGYSTGLSDLDKLTGGLTRKDLIIIAGRASMGKTWFSIYLANHVAMTYKVPVVFFSAEMSKTQLTKRFLAIHSKIDSSRLMRNEIYQDEYDSLVKGLGILTELPIIIDDTPANTLTPSRMRSVLRRIKAERGTIGLVVMDYIQKLGDRAAGNRAQAVGKFSGAFKDMAKEFDCPFLALAQINRGVEGQANKRPFISDIKDSGDIEQDMDLGLLLYRDEYYKSDTDDKGTMEIIVGKNRNGSTGTCKVAFEPSIGKFNKLNI</sequence>
<protein>
    <recommendedName>
        <fullName evidence="12 13">Replicative DNA helicase</fullName>
        <ecNumber evidence="12 13">5.6.2.3</ecNumber>
    </recommendedName>
</protein>
<organism evidence="15 16">
    <name type="scientific">Crocosphaera chwakensis CCY0110</name>
    <dbReference type="NCBI Taxonomy" id="391612"/>
    <lineage>
        <taxon>Bacteria</taxon>
        <taxon>Bacillati</taxon>
        <taxon>Cyanobacteriota</taxon>
        <taxon>Cyanophyceae</taxon>
        <taxon>Oscillatoriophycideae</taxon>
        <taxon>Chroococcales</taxon>
        <taxon>Aphanothecaceae</taxon>
        <taxon>Crocosphaera</taxon>
        <taxon>Crocosphaera chwakensis</taxon>
    </lineage>
</organism>
<evidence type="ECO:0000256" key="4">
    <source>
        <dbReference type="ARBA" id="ARBA00022705"/>
    </source>
</evidence>
<comment type="similarity">
    <text evidence="1 13">Belongs to the helicase family. DnaB subfamily.</text>
</comment>
<keyword evidence="5 13" id="KW-0547">Nucleotide-binding</keyword>
<keyword evidence="16" id="KW-1185">Reference proteome</keyword>
<comment type="catalytic activity">
    <reaction evidence="11 13">
        <text>ATP + H2O = ADP + phosphate + H(+)</text>
        <dbReference type="Rhea" id="RHEA:13065"/>
        <dbReference type="ChEBI" id="CHEBI:15377"/>
        <dbReference type="ChEBI" id="CHEBI:15378"/>
        <dbReference type="ChEBI" id="CHEBI:30616"/>
        <dbReference type="ChEBI" id="CHEBI:43474"/>
        <dbReference type="ChEBI" id="CHEBI:456216"/>
        <dbReference type="EC" id="5.6.2.3"/>
    </reaction>
</comment>
<evidence type="ECO:0000256" key="10">
    <source>
        <dbReference type="ARBA" id="ARBA00023235"/>
    </source>
</evidence>
<dbReference type="InterPro" id="IPR007692">
    <property type="entry name" value="DNA_helicase_DnaB"/>
</dbReference>
<feature type="domain" description="SF4 helicase" evidence="14">
    <location>
        <begin position="171"/>
        <end position="436"/>
    </location>
</feature>
<comment type="function">
    <text evidence="13">The main replicative DNA helicase, it participates in initiation and elongation during chromosome replication. Travels ahead of the DNA replisome, separating dsDNA into templates for DNA synthesis. A processive ATP-dependent 5'-3' DNA helicase it has DNA-dependent ATPase activity.</text>
</comment>
<evidence type="ECO:0000313" key="16">
    <source>
        <dbReference type="Proteomes" id="UP000003781"/>
    </source>
</evidence>
<dbReference type="PANTHER" id="PTHR30153">
    <property type="entry name" value="REPLICATIVE DNA HELICASE DNAB"/>
    <property type="match status" value="1"/>
</dbReference>
<evidence type="ECO:0000256" key="9">
    <source>
        <dbReference type="ARBA" id="ARBA00023125"/>
    </source>
</evidence>
<accession>A3IZQ2</accession>
<dbReference type="GO" id="GO:0016887">
    <property type="term" value="F:ATP hydrolysis activity"/>
    <property type="evidence" value="ECO:0007669"/>
    <property type="project" value="RHEA"/>
</dbReference>
<dbReference type="PANTHER" id="PTHR30153:SF2">
    <property type="entry name" value="REPLICATIVE DNA HELICASE"/>
    <property type="match status" value="1"/>
</dbReference>
<evidence type="ECO:0000313" key="15">
    <source>
        <dbReference type="EMBL" id="EAZ88045.1"/>
    </source>
</evidence>
<dbReference type="GO" id="GO:1990077">
    <property type="term" value="C:primosome complex"/>
    <property type="evidence" value="ECO:0007669"/>
    <property type="project" value="UniProtKB-UniRule"/>
</dbReference>
<dbReference type="Gene3D" id="3.40.50.300">
    <property type="entry name" value="P-loop containing nucleotide triphosphate hydrolases"/>
    <property type="match status" value="1"/>
</dbReference>
<dbReference type="GO" id="GO:0005524">
    <property type="term" value="F:ATP binding"/>
    <property type="evidence" value="ECO:0007669"/>
    <property type="project" value="UniProtKB-UniRule"/>
</dbReference>
<evidence type="ECO:0000256" key="11">
    <source>
        <dbReference type="ARBA" id="ARBA00048954"/>
    </source>
</evidence>
<dbReference type="GO" id="GO:0003677">
    <property type="term" value="F:DNA binding"/>
    <property type="evidence" value="ECO:0007669"/>
    <property type="project" value="UniProtKB-UniRule"/>
</dbReference>
<reference evidence="15 16" key="1">
    <citation type="submission" date="2007-03" db="EMBL/GenBank/DDBJ databases">
        <authorList>
            <person name="Stal L."/>
            <person name="Ferriera S."/>
            <person name="Johnson J."/>
            <person name="Kravitz S."/>
            <person name="Beeson K."/>
            <person name="Sutton G."/>
            <person name="Rogers Y.-H."/>
            <person name="Friedman R."/>
            <person name="Frazier M."/>
            <person name="Venter J.C."/>
        </authorList>
    </citation>
    <scope>NUCLEOTIDE SEQUENCE [LARGE SCALE GENOMIC DNA]</scope>
    <source>
        <strain evidence="15 16">CCY0110</strain>
    </source>
</reference>
<keyword evidence="10" id="KW-0413">Isomerase</keyword>
<dbReference type="OrthoDB" id="9773982at2"/>
<evidence type="ECO:0000256" key="13">
    <source>
        <dbReference type="RuleBase" id="RU362085"/>
    </source>
</evidence>
<comment type="subunit">
    <text evidence="2">Homohexamer.</text>
</comment>
<dbReference type="Pfam" id="PF00772">
    <property type="entry name" value="DnaB"/>
    <property type="match status" value="1"/>
</dbReference>
<dbReference type="InterPro" id="IPR027417">
    <property type="entry name" value="P-loop_NTPase"/>
</dbReference>
<proteinExistence type="inferred from homology"/>
<evidence type="ECO:0000259" key="14">
    <source>
        <dbReference type="PROSITE" id="PS51199"/>
    </source>
</evidence>
<dbReference type="Pfam" id="PF03796">
    <property type="entry name" value="DnaB_C"/>
    <property type="match status" value="1"/>
</dbReference>
<dbReference type="InterPro" id="IPR007694">
    <property type="entry name" value="DNA_helicase_DnaB-like_C"/>
</dbReference>
<keyword evidence="6 13" id="KW-0378">Hydrolase</keyword>
<dbReference type="CDD" id="cd00984">
    <property type="entry name" value="DnaB_C"/>
    <property type="match status" value="1"/>
</dbReference>
<evidence type="ECO:0000256" key="5">
    <source>
        <dbReference type="ARBA" id="ARBA00022741"/>
    </source>
</evidence>
<keyword evidence="4 13" id="KW-0235">DNA replication</keyword>
<evidence type="ECO:0000256" key="2">
    <source>
        <dbReference type="ARBA" id="ARBA00011643"/>
    </source>
</evidence>
<dbReference type="Gene3D" id="1.10.860.10">
    <property type="entry name" value="DNAb Helicase, Chain A"/>
    <property type="match status" value="1"/>
</dbReference>
<dbReference type="InterPro" id="IPR016136">
    <property type="entry name" value="DNA_helicase_N/primase_C"/>
</dbReference>
<dbReference type="PROSITE" id="PS51199">
    <property type="entry name" value="SF4_HELICASE"/>
    <property type="match status" value="1"/>
</dbReference>
<dbReference type="RefSeq" id="WP_008278866.1">
    <property type="nucleotide sequence ID" value="NZ_AAXW01000113.1"/>
</dbReference>
<evidence type="ECO:0000256" key="7">
    <source>
        <dbReference type="ARBA" id="ARBA00022806"/>
    </source>
</evidence>
<dbReference type="SUPFAM" id="SSF48024">
    <property type="entry name" value="N-terminal domain of DnaB helicase"/>
    <property type="match status" value="1"/>
</dbReference>
<dbReference type="NCBIfam" id="TIGR00665">
    <property type="entry name" value="DnaB"/>
    <property type="match status" value="1"/>
</dbReference>
<dbReference type="FunFam" id="1.10.860.10:FF:000001">
    <property type="entry name" value="Replicative DNA helicase"/>
    <property type="match status" value="1"/>
</dbReference>
<dbReference type="Proteomes" id="UP000003781">
    <property type="component" value="Unassembled WGS sequence"/>
</dbReference>
<dbReference type="GO" id="GO:0006269">
    <property type="term" value="P:DNA replication, synthesis of primer"/>
    <property type="evidence" value="ECO:0007669"/>
    <property type="project" value="UniProtKB-UniRule"/>
</dbReference>
<evidence type="ECO:0000256" key="6">
    <source>
        <dbReference type="ARBA" id="ARBA00022801"/>
    </source>
</evidence>
<dbReference type="GO" id="GO:0005829">
    <property type="term" value="C:cytosol"/>
    <property type="evidence" value="ECO:0007669"/>
    <property type="project" value="TreeGrafter"/>
</dbReference>
<evidence type="ECO:0000256" key="12">
    <source>
        <dbReference type="NCBIfam" id="TIGR00665"/>
    </source>
</evidence>
<dbReference type="AlphaFoldDB" id="A3IZQ2"/>
<keyword evidence="3 13" id="KW-0639">Primosome</keyword>
<dbReference type="InterPro" id="IPR036185">
    <property type="entry name" value="DNA_heli_DnaB-like_N_sf"/>
</dbReference>
<dbReference type="eggNOG" id="COG0305">
    <property type="taxonomic scope" value="Bacteria"/>
</dbReference>
<dbReference type="EMBL" id="AAXW01000113">
    <property type="protein sequence ID" value="EAZ88045.1"/>
    <property type="molecule type" value="Genomic_DNA"/>
</dbReference>
<dbReference type="GO" id="GO:0043139">
    <property type="term" value="F:5'-3' DNA helicase activity"/>
    <property type="evidence" value="ECO:0007669"/>
    <property type="project" value="UniProtKB-EC"/>
</dbReference>
<name>A3IZQ2_9CHRO</name>
<keyword evidence="8 13" id="KW-0067">ATP-binding</keyword>
<evidence type="ECO:0000256" key="8">
    <source>
        <dbReference type="ARBA" id="ARBA00022840"/>
    </source>
</evidence>
<dbReference type="EC" id="5.6.2.3" evidence="12 13"/>